<reference evidence="9" key="1">
    <citation type="submission" date="2019-12" db="EMBL/GenBank/DDBJ databases">
        <title>The whole-genome sequencing of Haloarcula japonica strain pws8.</title>
        <authorList>
            <person name="Verma D.K."/>
            <person name="Gopal K."/>
            <person name="Prasad E.S."/>
        </authorList>
    </citation>
    <scope>NUCLEOTIDE SEQUENCE</scope>
    <source>
        <strain evidence="9">Pws8</strain>
    </source>
</reference>
<comment type="similarity">
    <text evidence="1">Belongs to the HerA family.</text>
</comment>
<protein>
    <submittedName>
        <fullName evidence="9">DUF87 domain-containing protein</fullName>
    </submittedName>
</protein>
<keyword evidence="5" id="KW-0175">Coiled coil</keyword>
<dbReference type="InterPro" id="IPR002789">
    <property type="entry name" value="HerA_central"/>
</dbReference>
<dbReference type="InterPro" id="IPR027417">
    <property type="entry name" value="P-loop_NTPase"/>
</dbReference>
<feature type="region of interest" description="Disordered" evidence="6">
    <location>
        <begin position="345"/>
        <end position="539"/>
    </location>
</feature>
<comment type="catalytic activity">
    <reaction evidence="2">
        <text>Couples ATP hydrolysis with the unwinding of duplex DNA by translocating in the 3'-5' direction.</text>
        <dbReference type="EC" id="5.6.2.4"/>
    </reaction>
</comment>
<feature type="compositionally biased region" description="Acidic residues" evidence="6">
    <location>
        <begin position="376"/>
        <end position="396"/>
    </location>
</feature>
<comment type="caution">
    <text evidence="9">The sequence shown here is derived from an EMBL/GenBank/DDBJ whole genome shotgun (WGS) entry which is preliminary data.</text>
</comment>
<evidence type="ECO:0000256" key="1">
    <source>
        <dbReference type="ARBA" id="ARBA00007816"/>
    </source>
</evidence>
<feature type="compositionally biased region" description="Low complexity" evidence="6">
    <location>
        <begin position="508"/>
        <end position="524"/>
    </location>
</feature>
<dbReference type="Proteomes" id="UP000610611">
    <property type="component" value="Unassembled WGS sequence"/>
</dbReference>
<evidence type="ECO:0000256" key="4">
    <source>
        <dbReference type="ARBA" id="ARBA00048988"/>
    </source>
</evidence>
<evidence type="ECO:0000256" key="2">
    <source>
        <dbReference type="ARBA" id="ARBA00034617"/>
    </source>
</evidence>
<dbReference type="Pfam" id="PF26491">
    <property type="entry name" value="WH_Halo"/>
    <property type="match status" value="1"/>
</dbReference>
<dbReference type="Pfam" id="PF01935">
    <property type="entry name" value="DUF87"/>
    <property type="match status" value="1"/>
</dbReference>
<evidence type="ECO:0000259" key="8">
    <source>
        <dbReference type="Pfam" id="PF26491"/>
    </source>
</evidence>
<dbReference type="GO" id="GO:0043138">
    <property type="term" value="F:3'-5' DNA helicase activity"/>
    <property type="evidence" value="ECO:0007669"/>
    <property type="project" value="UniProtKB-EC"/>
</dbReference>
<feature type="domain" description="Helicase HerA central" evidence="7">
    <location>
        <begin position="26"/>
        <end position="146"/>
    </location>
</feature>
<dbReference type="AlphaFoldDB" id="A0A847U2S7"/>
<evidence type="ECO:0000313" key="9">
    <source>
        <dbReference type="EMBL" id="NLV06986.1"/>
    </source>
</evidence>
<evidence type="ECO:0000259" key="7">
    <source>
        <dbReference type="Pfam" id="PF01935"/>
    </source>
</evidence>
<dbReference type="InterPro" id="IPR058885">
    <property type="entry name" value="WHD_halobact"/>
</dbReference>
<feature type="coiled-coil region" evidence="5">
    <location>
        <begin position="292"/>
        <end position="340"/>
    </location>
</feature>
<dbReference type="PANTHER" id="PTHR42957:SF1">
    <property type="entry name" value="HELICASE MJ1565-RELATED"/>
    <property type="match status" value="1"/>
</dbReference>
<proteinExistence type="inferred from homology"/>
<feature type="compositionally biased region" description="Basic and acidic residues" evidence="6">
    <location>
        <begin position="356"/>
        <end position="369"/>
    </location>
</feature>
<name>A0A847U2S7_9EURY</name>
<dbReference type="PANTHER" id="PTHR42957">
    <property type="entry name" value="HELICASE MJ1565-RELATED"/>
    <property type="match status" value="1"/>
</dbReference>
<evidence type="ECO:0000256" key="5">
    <source>
        <dbReference type="SAM" id="Coils"/>
    </source>
</evidence>
<evidence type="ECO:0000256" key="6">
    <source>
        <dbReference type="SAM" id="MobiDB-lite"/>
    </source>
</evidence>
<evidence type="ECO:0000256" key="3">
    <source>
        <dbReference type="ARBA" id="ARBA00048954"/>
    </source>
</evidence>
<evidence type="ECO:0000313" key="10">
    <source>
        <dbReference type="Proteomes" id="UP000610611"/>
    </source>
</evidence>
<dbReference type="EMBL" id="WOWB01000001">
    <property type="protein sequence ID" value="NLV06986.1"/>
    <property type="molecule type" value="Genomic_DNA"/>
</dbReference>
<dbReference type="SUPFAM" id="SSF52540">
    <property type="entry name" value="P-loop containing nucleoside triphosphate hydrolases"/>
    <property type="match status" value="1"/>
</dbReference>
<organism evidence="9 10">
    <name type="scientific">Haloarcula rubripromontorii</name>
    <dbReference type="NCBI Taxonomy" id="1705562"/>
    <lineage>
        <taxon>Archaea</taxon>
        <taxon>Methanobacteriati</taxon>
        <taxon>Methanobacteriota</taxon>
        <taxon>Stenosarchaea group</taxon>
        <taxon>Halobacteria</taxon>
        <taxon>Halobacteriales</taxon>
        <taxon>Haloarculaceae</taxon>
        <taxon>Haloarcula</taxon>
    </lineage>
</organism>
<feature type="compositionally biased region" description="Low complexity" evidence="6">
    <location>
        <begin position="421"/>
        <end position="432"/>
    </location>
</feature>
<comment type="catalytic activity">
    <reaction evidence="3">
        <text>ATP + H2O = ADP + phosphate + H(+)</text>
        <dbReference type="Rhea" id="RHEA:13065"/>
        <dbReference type="ChEBI" id="CHEBI:15377"/>
        <dbReference type="ChEBI" id="CHEBI:15378"/>
        <dbReference type="ChEBI" id="CHEBI:30616"/>
        <dbReference type="ChEBI" id="CHEBI:43474"/>
        <dbReference type="ChEBI" id="CHEBI:456216"/>
        <dbReference type="EC" id="5.6.2.3"/>
    </reaction>
</comment>
<sequence>MAETEQITVATTSAGPGGTGEPGETVNLPVVELLTGRGFITGKSGSGKSNTASVIAEKLLDNGFGLLIVDIDGEYYGLKEEYEILHVGGDEECDIQVTEDHAGKIASLALEQNVPIILDISSFLDEEEAETLLTEVAKQLFAKAKKQKQPFLMLVEECHEWMPEKGSMGEVGKMLIKIGKRGRKHGLGIVGISQRPADVKKDYITQCDWLVWHRLTWNNDTKVVGRILDNKYADAVEDLDDGEAFMMNDWAEQVSRVQFHRKQTFDAGATPGLDDFERPELKSVSDDLVSELETISDEQQETEDRIKELREELDKKNSRIAELEAELQDARDLSRMAEQFTEAMVEQAEDYNPGRTEQEKMRRQRERFAEPSTSDGDADTSDEADGDADTDDEADADGPRDEQPPEPDETADATSGGGFGDAFSAFAEDGAAMNGGSTDEGAATNGSSADTEPASDASSADAEPASNGHAENAAVATNGDSPDSSAAAVPVNGRTETDTAEADDDALRAAIAEAVEAEQSAEATEAVEDETPSDVDGPAVYADLRADIEELDRKTCRMLAYYREQGPGTPLNAHFSAGGSGDRTAAYARNRELRLRGLVEHVGRGKYDARLAALVREESDRGLDDEEVESVVSRLESAFLDGDSD</sequence>
<dbReference type="Gene3D" id="3.40.50.300">
    <property type="entry name" value="P-loop containing nucleotide triphosphate hydrolases"/>
    <property type="match status" value="1"/>
</dbReference>
<dbReference type="InterPro" id="IPR008571">
    <property type="entry name" value="HerA-like"/>
</dbReference>
<dbReference type="GO" id="GO:0043139">
    <property type="term" value="F:5'-3' DNA helicase activity"/>
    <property type="evidence" value="ECO:0007669"/>
    <property type="project" value="UniProtKB-EC"/>
</dbReference>
<dbReference type="RefSeq" id="WP_170083680.1">
    <property type="nucleotide sequence ID" value="NZ_WOWB01000001.1"/>
</dbReference>
<gene>
    <name evidence="9" type="ORF">GOC83_12685</name>
</gene>
<accession>A0A847U2S7</accession>
<feature type="domain" description="Winged helix" evidence="8">
    <location>
        <begin position="535"/>
        <end position="643"/>
    </location>
</feature>
<feature type="region of interest" description="Disordered" evidence="6">
    <location>
        <begin position="1"/>
        <end position="25"/>
    </location>
</feature>
<comment type="catalytic activity">
    <reaction evidence="4">
        <text>ATP + H2O = ADP + phosphate + H(+)</text>
        <dbReference type="Rhea" id="RHEA:13065"/>
        <dbReference type="ChEBI" id="CHEBI:15377"/>
        <dbReference type="ChEBI" id="CHEBI:15378"/>
        <dbReference type="ChEBI" id="CHEBI:30616"/>
        <dbReference type="ChEBI" id="CHEBI:43474"/>
        <dbReference type="ChEBI" id="CHEBI:456216"/>
        <dbReference type="EC" id="5.6.2.4"/>
    </reaction>
</comment>
<feature type="compositionally biased region" description="Low complexity" evidence="6">
    <location>
        <begin position="447"/>
        <end position="466"/>
    </location>
</feature>